<dbReference type="EMBL" id="LATX01002401">
    <property type="protein sequence ID" value="KTB30004.1"/>
    <property type="molecule type" value="Genomic_DNA"/>
</dbReference>
<sequence>MTGYIVSLVTFGLESTVSQTNADPLRIFRGCADHLFLVLRYPSPKPVDPRLILTTRQSTVPPN</sequence>
<evidence type="ECO:0000313" key="1">
    <source>
        <dbReference type="EMBL" id="KTB30004.1"/>
    </source>
</evidence>
<proteinExistence type="predicted"/>
<dbReference type="AlphaFoldDB" id="A0A0W0F171"/>
<comment type="caution">
    <text evidence="1">The sequence shown here is derived from an EMBL/GenBank/DDBJ whole genome shotgun (WGS) entry which is preliminary data.</text>
</comment>
<gene>
    <name evidence="1" type="ORF">WG66_17426</name>
</gene>
<organism evidence="1 2">
    <name type="scientific">Moniliophthora roreri</name>
    <name type="common">Frosty pod rot fungus</name>
    <name type="synonym">Monilia roreri</name>
    <dbReference type="NCBI Taxonomy" id="221103"/>
    <lineage>
        <taxon>Eukaryota</taxon>
        <taxon>Fungi</taxon>
        <taxon>Dikarya</taxon>
        <taxon>Basidiomycota</taxon>
        <taxon>Agaricomycotina</taxon>
        <taxon>Agaricomycetes</taxon>
        <taxon>Agaricomycetidae</taxon>
        <taxon>Agaricales</taxon>
        <taxon>Marasmiineae</taxon>
        <taxon>Marasmiaceae</taxon>
        <taxon>Moniliophthora</taxon>
    </lineage>
</organism>
<name>A0A0W0F171_MONRR</name>
<accession>A0A0W0F171</accession>
<dbReference type="Proteomes" id="UP000054988">
    <property type="component" value="Unassembled WGS sequence"/>
</dbReference>
<reference evidence="1 2" key="1">
    <citation type="submission" date="2015-12" db="EMBL/GenBank/DDBJ databases">
        <title>Draft genome sequence of Moniliophthora roreri, the causal agent of frosty pod rot of cacao.</title>
        <authorList>
            <person name="Aime M.C."/>
            <person name="Diaz-Valderrama J.R."/>
            <person name="Kijpornyongpan T."/>
            <person name="Phillips-Mora W."/>
        </authorList>
    </citation>
    <scope>NUCLEOTIDE SEQUENCE [LARGE SCALE GENOMIC DNA]</scope>
    <source>
        <strain evidence="1 2">MCA 2952</strain>
    </source>
</reference>
<protein>
    <submittedName>
        <fullName evidence="1">Uncharacterized protein</fullName>
    </submittedName>
</protein>
<evidence type="ECO:0000313" key="2">
    <source>
        <dbReference type="Proteomes" id="UP000054988"/>
    </source>
</evidence>